<feature type="chain" id="PRO_5004914463" evidence="2">
    <location>
        <begin position="27"/>
        <end position="605"/>
    </location>
</feature>
<accession>W8X072</accession>
<keyword evidence="4" id="KW-1185">Reference proteome</keyword>
<dbReference type="STRING" id="1437824.BN940_14071"/>
<keyword evidence="2" id="KW-0732">Signal</keyword>
<proteinExistence type="predicted"/>
<feature type="region of interest" description="Disordered" evidence="1">
    <location>
        <begin position="59"/>
        <end position="79"/>
    </location>
</feature>
<dbReference type="RefSeq" id="WP_043683911.1">
    <property type="nucleotide sequence ID" value="NZ_HG916765.1"/>
</dbReference>
<dbReference type="KEGG" id="cdn:BN940_14071"/>
<dbReference type="Proteomes" id="UP000019805">
    <property type="component" value="Chromosome"/>
</dbReference>
<reference evidence="3 4" key="1">
    <citation type="journal article" date="2014" name="BMC Microbiol.">
        <title>The oxygen-independent metabolism of cyclic monoterpenes in Castellaniella defragrans 65Phen.</title>
        <authorList>
            <person name="Petasch J."/>
            <person name="Disch E.M."/>
            <person name="Markert S."/>
            <person name="Becher D."/>
            <person name="Schweder T."/>
            <person name="Huttel B."/>
            <person name="Reinhardt R."/>
            <person name="Harder J."/>
        </authorList>
    </citation>
    <scope>NUCLEOTIDE SEQUENCE [LARGE SCALE GENOMIC DNA]</scope>
    <source>
        <strain evidence="3">65Phen</strain>
    </source>
</reference>
<dbReference type="Pfam" id="PF06980">
    <property type="entry name" value="DUF1302"/>
    <property type="match status" value="1"/>
</dbReference>
<evidence type="ECO:0000313" key="3">
    <source>
        <dbReference type="EMBL" id="CDM25259.1"/>
    </source>
</evidence>
<dbReference type="eggNOG" id="COG3203">
    <property type="taxonomic scope" value="Bacteria"/>
</dbReference>
<dbReference type="EMBL" id="HG916765">
    <property type="protein sequence ID" value="CDM25259.1"/>
    <property type="molecule type" value="Genomic_DNA"/>
</dbReference>
<dbReference type="AlphaFoldDB" id="W8X072"/>
<sequence>MKNRESILALCLAGAFGAAAPGGAQAVDFQLGDWQGNWSSNVSLETSIRARGQDSALYGQGNGAARGRTDGTGNNTIDEGNLNYDKGDVISSRLKLISEVELKKGTMGAFLRGRAWYDYAQKNLDVRLGNQPNGYRKDHPLSDDGFERLNRFSGVDLLDAYVYDTFTLAGQPLQVRAGNQVINWGESLFIQGINQINPIDVGSARTPGSQVKEILLPVPLVSLNQGLGDIGSLEMFYQLQWKNTVIDAGCGNYWGIAGGSVGLYPNNCTNAMSVAGSSADGYRTGAYVHTLDGTKPGNAGQFGVAFRTYAEPIDSEIGMYAMKIHSRTPNISLQFGDYTGYGSVIPFAGKWEYPEDIKIYGLSLATNVLGVSVGAELSHSRGVPVQIDGNDLLLSGMGAGGAIMPGVSIPFGPYGQGALAAVGGDGYLTGYTRANKTQFQLNGIKVGNRILGADQYLLIGEVGFQWNDLDTDALRYGRPFIFGPGPDASYGVPCSAINISEEGCKNKGYMTNFAWGYRLKAELTYNNIFNSGVTFQPSVFWSHDVQGWSIDGQFAEGRQALGLGARFSFNKNYALSLNAVRFNRGADYDPLRDRDFYSATLSMNF</sequence>
<name>W8X072_CASD6</name>
<evidence type="ECO:0000256" key="2">
    <source>
        <dbReference type="SAM" id="SignalP"/>
    </source>
</evidence>
<gene>
    <name evidence="3" type="ORF">BN940_14071</name>
</gene>
<evidence type="ECO:0000256" key="1">
    <source>
        <dbReference type="SAM" id="MobiDB-lite"/>
    </source>
</evidence>
<evidence type="ECO:0000313" key="4">
    <source>
        <dbReference type="Proteomes" id="UP000019805"/>
    </source>
</evidence>
<dbReference type="OrthoDB" id="8522166at2"/>
<dbReference type="PATRIC" id="fig|1437824.5.peg.2778"/>
<organism evidence="3 4">
    <name type="scientific">Castellaniella defragrans (strain DSM 12143 / CCUG 39792 / 65Phen)</name>
    <name type="common">Alcaligenes defragrans</name>
    <dbReference type="NCBI Taxonomy" id="1437824"/>
    <lineage>
        <taxon>Bacteria</taxon>
        <taxon>Pseudomonadati</taxon>
        <taxon>Pseudomonadota</taxon>
        <taxon>Betaproteobacteria</taxon>
        <taxon>Burkholderiales</taxon>
        <taxon>Alcaligenaceae</taxon>
        <taxon>Castellaniella</taxon>
    </lineage>
</organism>
<dbReference type="HOGENOM" id="CLU_016532_0_0_4"/>
<dbReference type="InterPro" id="IPR010727">
    <property type="entry name" value="DUF1302"/>
</dbReference>
<feature type="signal peptide" evidence="2">
    <location>
        <begin position="1"/>
        <end position="26"/>
    </location>
</feature>
<protein>
    <submittedName>
        <fullName evidence="3">RND efflux transporter component</fullName>
    </submittedName>
</protein>